<keyword evidence="8 9" id="KW-0539">Nucleus</keyword>
<dbReference type="InterPro" id="IPR032319">
    <property type="entry name" value="CLP1_P"/>
</dbReference>
<comment type="function">
    <text evidence="9">Required for endonucleolytic cleavage during polyadenylation-dependent pre-mRNA 3'-end formation.</text>
</comment>
<dbReference type="GO" id="GO:0006388">
    <property type="term" value="P:tRNA splicing, via endonucleolytic cleavage and ligation"/>
    <property type="evidence" value="ECO:0007669"/>
    <property type="project" value="TreeGrafter"/>
</dbReference>
<dbReference type="GO" id="GO:0005524">
    <property type="term" value="F:ATP binding"/>
    <property type="evidence" value="ECO:0007669"/>
    <property type="project" value="UniProtKB-UniRule"/>
</dbReference>
<dbReference type="HAMAP" id="MF_03035">
    <property type="entry name" value="Clp1"/>
    <property type="match status" value="1"/>
</dbReference>
<proteinExistence type="inferred from homology"/>
<accession>A0A135UJI2</accession>
<keyword evidence="7 9" id="KW-0067">ATP-binding</keyword>
<dbReference type="GO" id="GO:0031124">
    <property type="term" value="P:mRNA 3'-end processing"/>
    <property type="evidence" value="ECO:0007669"/>
    <property type="project" value="UniProtKB-UniRule"/>
</dbReference>
<gene>
    <name evidence="9" type="primary">CLP1</name>
    <name evidence="13" type="ORF">CNYM01_00037</name>
</gene>
<dbReference type="Gene3D" id="2.40.30.330">
    <property type="entry name" value="Pre-mRNA cleavage complex subunit Clp1, C-terminal domain"/>
    <property type="match status" value="1"/>
</dbReference>
<dbReference type="Pfam" id="PF16573">
    <property type="entry name" value="CLP1_N"/>
    <property type="match status" value="1"/>
</dbReference>
<dbReference type="OrthoDB" id="258143at2759"/>
<dbReference type="SUPFAM" id="SSF52540">
    <property type="entry name" value="P-loop containing nucleoside triphosphate hydrolases"/>
    <property type="match status" value="2"/>
</dbReference>
<dbReference type="InterPro" id="IPR032324">
    <property type="entry name" value="Clp1_N"/>
</dbReference>
<evidence type="ECO:0000256" key="5">
    <source>
        <dbReference type="ARBA" id="ARBA00022664"/>
    </source>
</evidence>
<evidence type="ECO:0000256" key="3">
    <source>
        <dbReference type="ARBA" id="ARBA00018706"/>
    </source>
</evidence>
<protein>
    <recommendedName>
        <fullName evidence="4">Polynucleotide 5'-hydroxyl-kinase GRC3</fullName>
    </recommendedName>
    <alternativeName>
        <fullName evidence="3">Polynucleotide 5'-hydroxyl-kinase grc3</fullName>
    </alternativeName>
</protein>
<evidence type="ECO:0000256" key="2">
    <source>
        <dbReference type="ARBA" id="ARBA00004123"/>
    </source>
</evidence>
<dbReference type="EMBL" id="JEMN01000491">
    <property type="protein sequence ID" value="KXH60560.1"/>
    <property type="molecule type" value="Genomic_DNA"/>
</dbReference>
<dbReference type="Proteomes" id="UP000070054">
    <property type="component" value="Unassembled WGS sequence"/>
</dbReference>
<reference evidence="13 14" key="1">
    <citation type="submission" date="2014-02" db="EMBL/GenBank/DDBJ databases">
        <title>The genome sequence of Colletotrichum nymphaeae SA-01.</title>
        <authorList>
            <person name="Baroncelli R."/>
            <person name="Thon M.R."/>
        </authorList>
    </citation>
    <scope>NUCLEOTIDE SEQUENCE [LARGE SCALE GENOMIC DNA]</scope>
    <source>
        <strain evidence="13 14">SA-01</strain>
    </source>
</reference>
<keyword evidence="14" id="KW-1185">Reference proteome</keyword>
<comment type="subunit">
    <text evidence="9">Component of a pre-mRNA cleavage factor complex. Interacts directly with PCF11.</text>
</comment>
<dbReference type="GO" id="GO:0005849">
    <property type="term" value="C:mRNA cleavage factor complex"/>
    <property type="evidence" value="ECO:0007669"/>
    <property type="project" value="UniProtKB-UniRule"/>
</dbReference>
<evidence type="ECO:0000256" key="1">
    <source>
        <dbReference type="ARBA" id="ARBA00003798"/>
    </source>
</evidence>
<feature type="binding site" evidence="9">
    <location>
        <position position="30"/>
    </location>
    <ligand>
        <name>ATP</name>
        <dbReference type="ChEBI" id="CHEBI:30616"/>
    </ligand>
</feature>
<feature type="binding site" evidence="9">
    <location>
        <position position="69"/>
    </location>
    <ligand>
        <name>ATP</name>
        <dbReference type="ChEBI" id="CHEBI:30616"/>
    </ligand>
</feature>
<dbReference type="InterPro" id="IPR010655">
    <property type="entry name" value="Clp1_C"/>
</dbReference>
<evidence type="ECO:0000313" key="14">
    <source>
        <dbReference type="Proteomes" id="UP000070054"/>
    </source>
</evidence>
<feature type="domain" description="Clp1 P-loop" evidence="12">
    <location>
        <begin position="133"/>
        <end position="340"/>
    </location>
</feature>
<dbReference type="InterPro" id="IPR045116">
    <property type="entry name" value="Clp1/Grc3"/>
</dbReference>
<dbReference type="AlphaFoldDB" id="A0A135UJI2"/>
<dbReference type="PANTHER" id="PTHR12755">
    <property type="entry name" value="CLEAVAGE/POLYADENYLATION FACTOR IA SUBUNIT CLP1P"/>
    <property type="match status" value="1"/>
</dbReference>
<evidence type="ECO:0000256" key="6">
    <source>
        <dbReference type="ARBA" id="ARBA00022741"/>
    </source>
</evidence>
<dbReference type="InterPro" id="IPR027417">
    <property type="entry name" value="P-loop_NTPase"/>
</dbReference>
<dbReference type="Pfam" id="PF16575">
    <property type="entry name" value="CLP1_P"/>
    <property type="match status" value="1"/>
</dbReference>
<dbReference type="InterPro" id="IPR038238">
    <property type="entry name" value="Clp1_C_sf"/>
</dbReference>
<evidence type="ECO:0000313" key="13">
    <source>
        <dbReference type="EMBL" id="KXH60560.1"/>
    </source>
</evidence>
<evidence type="ECO:0000256" key="9">
    <source>
        <dbReference type="HAMAP-Rule" id="MF_03035"/>
    </source>
</evidence>
<feature type="binding site" evidence="9">
    <location>
        <begin position="136"/>
        <end position="141"/>
    </location>
    <ligand>
        <name>ATP</name>
        <dbReference type="ChEBI" id="CHEBI:30616"/>
    </ligand>
</feature>
<comment type="function">
    <text evidence="1">Polynucleotide 5'-kinase involved in rRNA processing.</text>
</comment>
<feature type="domain" description="Clp1 N-terminal" evidence="11">
    <location>
        <begin position="25"/>
        <end position="119"/>
    </location>
</feature>
<evidence type="ECO:0000259" key="11">
    <source>
        <dbReference type="Pfam" id="PF16573"/>
    </source>
</evidence>
<evidence type="ECO:0000256" key="8">
    <source>
        <dbReference type="ARBA" id="ARBA00023242"/>
    </source>
</evidence>
<evidence type="ECO:0000256" key="7">
    <source>
        <dbReference type="ARBA" id="ARBA00022840"/>
    </source>
</evidence>
<evidence type="ECO:0000259" key="10">
    <source>
        <dbReference type="Pfam" id="PF06807"/>
    </source>
</evidence>
<dbReference type="PANTHER" id="PTHR12755:SF6">
    <property type="entry name" value="POLYRIBONUCLEOTIDE 5'-HYDROXYL-KINASE CLP1"/>
    <property type="match status" value="1"/>
</dbReference>
<comment type="subcellular location">
    <subcellularLocation>
        <location evidence="2 9">Nucleus</location>
    </subcellularLocation>
</comment>
<keyword evidence="5 9" id="KW-0507">mRNA processing</keyword>
<comment type="caution">
    <text evidence="13">The sequence shown here is derived from an EMBL/GenBank/DDBJ whole genome shotgun (WGS) entry which is preliminary data.</text>
</comment>
<sequence length="456" mass="49644">MSIPGLGHLVAPQPTSANQTRTIRLQPFWEWRFQVAFDTQITLKLLSGTAEKDGTELALQHIYTFAGTRSKILTLQGCELEVEGVLADESVAEYPKPQDSPANSVLNLHFQLTAMRQRAAAERREGPRIAVCGPPTTGKTSLTRTLTSYAARVGAQPLVVNTDPKEGMLSLPGTLSASVVGSLLDVEAVDGWGTTPTSGPSQVPVKLPLVYYYGHASSEEDPAKYKELVSKMAATVTSRLGQDHEVRGSGMIIDTQAVTETNQVGMENFVHVVEELSVNIIIVLGSPSLNAEITKRFSTERTSLGENYSILLLEKSEGVVERDVGYTQQACEASIKEYFFGSIGQTLSPATQQVDFDSLAIYKLGDYSMYGGGADESLMRVDPAQVMAHWTLAIVYASVKDSPETIRTANVMGYVYIADIDKEKRKLRILAPVSGRLGDRPLLMGKWPEPFINLLG</sequence>
<evidence type="ECO:0000259" key="12">
    <source>
        <dbReference type="Pfam" id="PF16575"/>
    </source>
</evidence>
<dbReference type="GO" id="GO:0051731">
    <property type="term" value="F:polynucleotide 5'-hydroxyl-kinase activity"/>
    <property type="evidence" value="ECO:0007669"/>
    <property type="project" value="InterPro"/>
</dbReference>
<feature type="domain" description="Clp1 C-terminal" evidence="10">
    <location>
        <begin position="347"/>
        <end position="449"/>
    </location>
</feature>
<dbReference type="InterPro" id="IPR028606">
    <property type="entry name" value="Clp1"/>
</dbReference>
<keyword evidence="6 9" id="KW-0547">Nucleotide-binding</keyword>
<evidence type="ECO:0000256" key="4">
    <source>
        <dbReference type="ARBA" id="ARBA00019824"/>
    </source>
</evidence>
<comment type="similarity">
    <text evidence="9">Belongs to the Clp1 family. Clp1 subfamily.</text>
</comment>
<organism evidence="13 14">
    <name type="scientific">Colletotrichum nymphaeae SA-01</name>
    <dbReference type="NCBI Taxonomy" id="1460502"/>
    <lineage>
        <taxon>Eukaryota</taxon>
        <taxon>Fungi</taxon>
        <taxon>Dikarya</taxon>
        <taxon>Ascomycota</taxon>
        <taxon>Pezizomycotina</taxon>
        <taxon>Sordariomycetes</taxon>
        <taxon>Hypocreomycetidae</taxon>
        <taxon>Glomerellales</taxon>
        <taxon>Glomerellaceae</taxon>
        <taxon>Colletotrichum</taxon>
        <taxon>Colletotrichum acutatum species complex</taxon>
    </lineage>
</organism>
<dbReference type="Gene3D" id="2.60.120.1030">
    <property type="entry name" value="Clp1, DNA binding domain"/>
    <property type="match status" value="1"/>
</dbReference>
<dbReference type="InterPro" id="IPR038239">
    <property type="entry name" value="Clp1_N_sf"/>
</dbReference>
<dbReference type="Gene3D" id="3.40.50.300">
    <property type="entry name" value="P-loop containing nucleotide triphosphate hydrolases"/>
    <property type="match status" value="1"/>
</dbReference>
<name>A0A135UJI2_9PEZI</name>
<dbReference type="Pfam" id="PF06807">
    <property type="entry name" value="Clp1"/>
    <property type="match status" value="1"/>
</dbReference>